<dbReference type="GO" id="GO:0016020">
    <property type="term" value="C:membrane"/>
    <property type="evidence" value="ECO:0007669"/>
    <property type="project" value="GOC"/>
</dbReference>
<comment type="function">
    <text evidence="1">Catalyzes the hydrolysis of UDP-3-O-myristoyl-N-acetylglucosamine to form UDP-3-O-myristoylglucosamine and acetate, the committed step in lipid A biosynthesis.</text>
</comment>
<dbReference type="GO" id="GO:0009245">
    <property type="term" value="P:lipid A biosynthetic process"/>
    <property type="evidence" value="ECO:0007669"/>
    <property type="project" value="InterPro"/>
</dbReference>
<dbReference type="AlphaFoldDB" id="A0A212J964"/>
<protein>
    <submittedName>
        <fullName evidence="2">Uncharacterized protein</fullName>
    </submittedName>
</protein>
<dbReference type="Gene3D" id="3.30.1700.10">
    <property type="entry name" value="lpxc deacetylase, domain 2"/>
    <property type="match status" value="1"/>
</dbReference>
<dbReference type="GO" id="GO:0103117">
    <property type="term" value="F:UDP-3-O-acyl-N-acetylglucosamine deacetylase activity"/>
    <property type="evidence" value="ECO:0007669"/>
    <property type="project" value="InterPro"/>
</dbReference>
<dbReference type="SUPFAM" id="SSF54211">
    <property type="entry name" value="Ribosomal protein S5 domain 2-like"/>
    <property type="match status" value="1"/>
</dbReference>
<dbReference type="InterPro" id="IPR011334">
    <property type="entry name" value="UDP-acyl_GlcNac_deAcase_C"/>
</dbReference>
<reference evidence="2" key="1">
    <citation type="submission" date="2016-04" db="EMBL/GenBank/DDBJ databases">
        <authorList>
            <person name="Evans L.H."/>
            <person name="Alamgir A."/>
            <person name="Owens N."/>
            <person name="Weber N.D."/>
            <person name="Virtaneva K."/>
            <person name="Barbian K."/>
            <person name="Babar A."/>
            <person name="Rosenke K."/>
        </authorList>
    </citation>
    <scope>NUCLEOTIDE SEQUENCE</scope>
    <source>
        <strain evidence="2">86-2</strain>
    </source>
</reference>
<accession>A0A212J964</accession>
<name>A0A212J964_9BACT</name>
<gene>
    <name evidence="2" type="ORF">KL86DYS2_11009</name>
</gene>
<dbReference type="InterPro" id="IPR020568">
    <property type="entry name" value="Ribosomal_Su5_D2-typ_SF"/>
</dbReference>
<proteinExistence type="predicted"/>
<dbReference type="EMBL" id="FLUL01000001">
    <property type="protein sequence ID" value="SBV95980.1"/>
    <property type="molecule type" value="Genomic_DNA"/>
</dbReference>
<dbReference type="Pfam" id="PF03331">
    <property type="entry name" value="LpxC"/>
    <property type="match status" value="1"/>
</dbReference>
<evidence type="ECO:0000256" key="1">
    <source>
        <dbReference type="ARBA" id="ARBA00002923"/>
    </source>
</evidence>
<sequence length="67" mass="7560">MYDNEPARHKLLDIIGDIALVRAFVEGSIIATCPGHKIINVLFAKTIREYYMGNLLSTSEILRLQGR</sequence>
<organism evidence="2">
    <name type="scientific">uncultured Dysgonomonas sp</name>
    <dbReference type="NCBI Taxonomy" id="206096"/>
    <lineage>
        <taxon>Bacteria</taxon>
        <taxon>Pseudomonadati</taxon>
        <taxon>Bacteroidota</taxon>
        <taxon>Bacteroidia</taxon>
        <taxon>Bacteroidales</taxon>
        <taxon>Dysgonomonadaceae</taxon>
        <taxon>Dysgonomonas</taxon>
        <taxon>environmental samples</taxon>
    </lineage>
</organism>
<evidence type="ECO:0000313" key="2">
    <source>
        <dbReference type="EMBL" id="SBV95980.1"/>
    </source>
</evidence>
<dbReference type="InterPro" id="IPR004463">
    <property type="entry name" value="UDP-acyl_GlcNac_deAcase"/>
</dbReference>